<dbReference type="EMBL" id="DWWT01000034">
    <property type="protein sequence ID" value="HJC06095.1"/>
    <property type="molecule type" value="Genomic_DNA"/>
</dbReference>
<dbReference type="GO" id="GO:0043190">
    <property type="term" value="C:ATP-binding cassette (ABC) transporter complex"/>
    <property type="evidence" value="ECO:0007669"/>
    <property type="project" value="InterPro"/>
</dbReference>
<dbReference type="InterPro" id="IPR008995">
    <property type="entry name" value="Mo/tungstate-bd_C_term_dom"/>
</dbReference>
<dbReference type="PANTHER" id="PTHR42781">
    <property type="entry name" value="SPERMIDINE/PUTRESCINE IMPORT ATP-BINDING PROTEIN POTA"/>
    <property type="match status" value="1"/>
</dbReference>
<dbReference type="PROSITE" id="PS50893">
    <property type="entry name" value="ABC_TRANSPORTER_2"/>
    <property type="match status" value="1"/>
</dbReference>
<dbReference type="InterPro" id="IPR003439">
    <property type="entry name" value="ABC_transporter-like_ATP-bd"/>
</dbReference>
<dbReference type="GO" id="GO:0140359">
    <property type="term" value="F:ABC-type transporter activity"/>
    <property type="evidence" value="ECO:0007669"/>
    <property type="project" value="UniProtKB-ARBA"/>
</dbReference>
<dbReference type="FunFam" id="3.40.50.300:FF:000042">
    <property type="entry name" value="Maltose/maltodextrin ABC transporter, ATP-binding protein"/>
    <property type="match status" value="1"/>
</dbReference>
<feature type="domain" description="ABC transporter" evidence="4">
    <location>
        <begin position="3"/>
        <end position="240"/>
    </location>
</feature>
<dbReference type="InterPro" id="IPR050093">
    <property type="entry name" value="ABC_SmlMolc_Importer"/>
</dbReference>
<dbReference type="GO" id="GO:0005524">
    <property type="term" value="F:ATP binding"/>
    <property type="evidence" value="ECO:0007669"/>
    <property type="project" value="UniProtKB-KW"/>
</dbReference>
<evidence type="ECO:0000313" key="6">
    <source>
        <dbReference type="Proteomes" id="UP000823910"/>
    </source>
</evidence>
<comment type="caution">
    <text evidence="5">The sequence shown here is derived from an EMBL/GenBank/DDBJ whole genome shotgun (WGS) entry which is preliminary data.</text>
</comment>
<dbReference type="InterPro" id="IPR013611">
    <property type="entry name" value="Transp-assoc_OB_typ2"/>
</dbReference>
<dbReference type="Pfam" id="PF08402">
    <property type="entry name" value="TOBE_2"/>
    <property type="match status" value="1"/>
</dbReference>
<dbReference type="PROSITE" id="PS00211">
    <property type="entry name" value="ABC_TRANSPORTER_1"/>
    <property type="match status" value="1"/>
</dbReference>
<reference evidence="5" key="2">
    <citation type="submission" date="2021-04" db="EMBL/GenBank/DDBJ databases">
        <authorList>
            <person name="Gilroy R."/>
        </authorList>
    </citation>
    <scope>NUCLEOTIDE SEQUENCE</scope>
    <source>
        <strain evidence="5">CHK180-15479</strain>
    </source>
</reference>
<dbReference type="Proteomes" id="UP000823910">
    <property type="component" value="Unassembled WGS sequence"/>
</dbReference>
<evidence type="ECO:0000313" key="5">
    <source>
        <dbReference type="EMBL" id="HJC06095.1"/>
    </source>
</evidence>
<sequence>MSLHIQQVTKSFNKTQALKEINLDIKDSEFIAILGPSGCGKTTLLRIVGGFIEPTSGIVRLNDQIYSGEGHMVPVEQRDLGMVFQSFALWPHMTVRQHVEFPLKSSRHKNMSAAEKEKAAEQAISCTGLKPYENRLPGELSGGQRQRVALARAIVGKPSILLMDEPLSALDAELKIEMRREIQNIHKLTGATILYVTHDQSEALAMADRIIIMKDGAVEQIGTPREIYMDPQTVFAATFVSRCNLLKGAWHEDSFQVEQEGILLRNPMIPREFRTKGLYPVRPEQLVIHPEGQGIPGVITNKQYNGREIHYSVRYHDEILTVYAGCLTEYNPGDRVSLTLSA</sequence>
<proteinExistence type="predicted"/>
<reference evidence="5" key="1">
    <citation type="journal article" date="2021" name="PeerJ">
        <title>Extensive microbial diversity within the chicken gut microbiome revealed by metagenomics and culture.</title>
        <authorList>
            <person name="Gilroy R."/>
            <person name="Ravi A."/>
            <person name="Getino M."/>
            <person name="Pursley I."/>
            <person name="Horton D.L."/>
            <person name="Alikhan N.F."/>
            <person name="Baker D."/>
            <person name="Gharbi K."/>
            <person name="Hall N."/>
            <person name="Watson M."/>
            <person name="Adriaenssens E.M."/>
            <person name="Foster-Nyarko E."/>
            <person name="Jarju S."/>
            <person name="Secka A."/>
            <person name="Antonio M."/>
            <person name="Oren A."/>
            <person name="Chaudhuri R.R."/>
            <person name="La Ragione R."/>
            <person name="Hildebrand F."/>
            <person name="Pallen M.J."/>
        </authorList>
    </citation>
    <scope>NUCLEOTIDE SEQUENCE</scope>
    <source>
        <strain evidence="5">CHK180-15479</strain>
    </source>
</reference>
<dbReference type="InterPro" id="IPR003593">
    <property type="entry name" value="AAA+_ATPase"/>
</dbReference>
<keyword evidence="1" id="KW-0813">Transport</keyword>
<dbReference type="InterPro" id="IPR017871">
    <property type="entry name" value="ABC_transporter-like_CS"/>
</dbReference>
<dbReference type="SUPFAM" id="SSF52540">
    <property type="entry name" value="P-loop containing nucleoside triphosphate hydrolases"/>
    <property type="match status" value="1"/>
</dbReference>
<evidence type="ECO:0000256" key="2">
    <source>
        <dbReference type="ARBA" id="ARBA00022741"/>
    </source>
</evidence>
<dbReference type="Pfam" id="PF00005">
    <property type="entry name" value="ABC_tran"/>
    <property type="match status" value="1"/>
</dbReference>
<dbReference type="SMART" id="SM00382">
    <property type="entry name" value="AAA"/>
    <property type="match status" value="1"/>
</dbReference>
<keyword evidence="3 5" id="KW-0067">ATP-binding</keyword>
<dbReference type="PANTHER" id="PTHR42781:SF4">
    <property type="entry name" value="SPERMIDINE_PUTRESCINE IMPORT ATP-BINDING PROTEIN POTA"/>
    <property type="match status" value="1"/>
</dbReference>
<keyword evidence="2" id="KW-0547">Nucleotide-binding</keyword>
<evidence type="ECO:0000256" key="3">
    <source>
        <dbReference type="ARBA" id="ARBA00022840"/>
    </source>
</evidence>
<evidence type="ECO:0000259" key="4">
    <source>
        <dbReference type="PROSITE" id="PS50893"/>
    </source>
</evidence>
<gene>
    <name evidence="5" type="ORF">H9704_08060</name>
</gene>
<dbReference type="GO" id="GO:0016887">
    <property type="term" value="F:ATP hydrolysis activity"/>
    <property type="evidence" value="ECO:0007669"/>
    <property type="project" value="InterPro"/>
</dbReference>
<protein>
    <submittedName>
        <fullName evidence="5">ABC transporter ATP-binding protein</fullName>
    </submittedName>
</protein>
<dbReference type="InterPro" id="IPR027417">
    <property type="entry name" value="P-loop_NTPase"/>
</dbReference>
<dbReference type="Gene3D" id="3.40.50.300">
    <property type="entry name" value="P-loop containing nucleotide triphosphate hydrolases"/>
    <property type="match status" value="1"/>
</dbReference>
<dbReference type="AlphaFoldDB" id="A0A9D2SH83"/>
<dbReference type="SUPFAM" id="SSF50331">
    <property type="entry name" value="MOP-like"/>
    <property type="match status" value="1"/>
</dbReference>
<organism evidence="5 6">
    <name type="scientific">Candidatus Enterocloster excrementipullorum</name>
    <dbReference type="NCBI Taxonomy" id="2838559"/>
    <lineage>
        <taxon>Bacteria</taxon>
        <taxon>Bacillati</taxon>
        <taxon>Bacillota</taxon>
        <taxon>Clostridia</taxon>
        <taxon>Lachnospirales</taxon>
        <taxon>Lachnospiraceae</taxon>
        <taxon>Enterocloster</taxon>
    </lineage>
</organism>
<name>A0A9D2SH83_9FIRM</name>
<evidence type="ECO:0000256" key="1">
    <source>
        <dbReference type="ARBA" id="ARBA00022448"/>
    </source>
</evidence>
<accession>A0A9D2SH83</accession>